<dbReference type="EMBL" id="AP011785">
    <property type="protein sequence ID" value="BAL57854.1"/>
    <property type="molecule type" value="Genomic_DNA"/>
</dbReference>
<reference evidence="1" key="2">
    <citation type="journal article" date="2012" name="PLoS ONE">
        <title>A Deeply Branching Thermophilic Bacterium with an Ancient Acetyl-CoA Pathway Dominates a Subsurface Ecosystem.</title>
        <authorList>
            <person name="Takami H."/>
            <person name="Noguchi H."/>
            <person name="Takaki Y."/>
            <person name="Uchiyama I."/>
            <person name="Toyoda A."/>
            <person name="Nishi S."/>
            <person name="Chee G.-J."/>
            <person name="Arai W."/>
            <person name="Nunoura T."/>
            <person name="Itoh T."/>
            <person name="Hattori M."/>
            <person name="Takai K."/>
        </authorList>
    </citation>
    <scope>NUCLEOTIDE SEQUENCE</scope>
</reference>
<sequence>MESLRITRVRRLAQEGATSIALTAYLPVGGEEVLSPARLGKVQEKAEKSAAKLPDVREAESFRANLEHAIRLALEGGYSDGTWLLAVTPSLSEAIFLPFALPEEIAVGKNLKPHAALYALYKSETLFVGFVSEQTTRWFEAVGERLFPLELPPAIKEALSQLHKARHQLQSLTVDNSHYTELFSQMARSAYSIALVKYTDALREAIRFYLEEEKVRVVLMGEERILQEVSRGLEGKGTLAVMNTILDASATEAIAQQVQLYRDQRRRELEEMYLPFLEYCEPQSPQEIWELLQEASGGAPILFVEEGYSLPADQLAGSKRSLPTREGLDLLIGAVRDRGGEVLFFPPGKLPQPLTLLLP</sequence>
<protein>
    <submittedName>
        <fullName evidence="1">Uncharacterized protein</fullName>
    </submittedName>
</protein>
<accession>H5SNW8</accession>
<organism evidence="1">
    <name type="scientific">uncultured Bacteroidota bacterium</name>
    <dbReference type="NCBI Taxonomy" id="152509"/>
    <lineage>
        <taxon>Bacteria</taxon>
        <taxon>Pseudomonadati</taxon>
        <taxon>Bacteroidota</taxon>
        <taxon>environmental samples</taxon>
    </lineage>
</organism>
<name>H5SNW8_9BACT</name>
<dbReference type="AlphaFoldDB" id="H5SNW8"/>
<evidence type="ECO:0000313" key="1">
    <source>
        <dbReference type="EMBL" id="BAL57854.1"/>
    </source>
</evidence>
<proteinExistence type="predicted"/>
<reference evidence="1" key="1">
    <citation type="journal article" date="2005" name="Environ. Microbiol.">
        <title>Genetic and functional properties of uncultivated thermophilic crenarchaeotes from a subsurface gold mine as revealed by analysis of genome fragments.</title>
        <authorList>
            <person name="Nunoura T."/>
            <person name="Hirayama H."/>
            <person name="Takami H."/>
            <person name="Oida H."/>
            <person name="Nishi S."/>
            <person name="Shimamura S."/>
            <person name="Suzuki Y."/>
            <person name="Inagaki F."/>
            <person name="Takai K."/>
            <person name="Nealson K.H."/>
            <person name="Horikoshi K."/>
        </authorList>
    </citation>
    <scope>NUCLEOTIDE SEQUENCE</scope>
</reference>
<gene>
    <name evidence="1" type="ORF">HGMM_F52E02C37</name>
</gene>